<dbReference type="GO" id="GO:0033786">
    <property type="term" value="F:heptose-1-phosphate adenylyltransferase activity"/>
    <property type="evidence" value="ECO:0007669"/>
    <property type="project" value="UniProtKB-UniRule"/>
</dbReference>
<dbReference type="InterPro" id="IPR004821">
    <property type="entry name" value="Cyt_trans-like"/>
</dbReference>
<evidence type="ECO:0000259" key="13">
    <source>
        <dbReference type="Pfam" id="PF00294"/>
    </source>
</evidence>
<dbReference type="UniPathway" id="UPA00958"/>
<evidence type="ECO:0000313" key="16">
    <source>
        <dbReference type="Proteomes" id="UP000249254"/>
    </source>
</evidence>
<accession>A0A328ALN9</accession>
<dbReference type="GO" id="GO:0097171">
    <property type="term" value="P:ADP-L-glycero-beta-D-manno-heptose biosynthetic process"/>
    <property type="evidence" value="ECO:0007669"/>
    <property type="project" value="UniProtKB-UniPathway"/>
</dbReference>
<comment type="function">
    <text evidence="2 12">Catalyzes the ADP transfer from ATP to D-glycero-beta-D-manno-heptose 1-phosphate, yielding ADP-D-glycero-beta-D-manno-heptose.</text>
</comment>
<keyword evidence="10 12" id="KW-0119">Carbohydrate metabolism</keyword>
<dbReference type="InterPro" id="IPR029056">
    <property type="entry name" value="Ribokinase-like"/>
</dbReference>
<gene>
    <name evidence="15" type="primary">rfaE2</name>
    <name evidence="12" type="synonym">hldE</name>
    <name evidence="15" type="ORF">DJ017_12550</name>
</gene>
<dbReference type="InterPro" id="IPR011611">
    <property type="entry name" value="PfkB_dom"/>
</dbReference>
<dbReference type="NCBIfam" id="TIGR02199">
    <property type="entry name" value="rfaE_dom_II"/>
    <property type="match status" value="1"/>
</dbReference>
<sequence>MDLSDLQHLLSLSAGQRVVCVGDLMVDRFVYGDVTRVSPEAPIPVLARTRELVMLGGGGNVARNVAALGGAVALVGVIGGDAESHEASRLVGEERGLEGYLINDASRPTTLKTRFVSGGQQLLRVDLEASRPVDAEVEQRLIRTIKDAVDGAGVILISDYGKGVVTDAVIAACLEAAAAGGGKVVVDSKARSFARYGAVDLIKPNDLELAHATDLPTDTDAQVEAALAHALKLWDARAILVTRGAKGMSLAVRGEAVRHFRTAPREVFDVSGAGDTTLAALGLAIAAKAPMEDAIAFAQLAAGVAVGKAGTSTVSPDELVEAALSAHMAPAEAKVATAQRMADEVARWRARGLRVGFTNGCFDILHKGHVAYLAQAKSWCDRLIVGLNSDDSVRALKGEGRPVNDLESRALVLAGLGSVDLVVPFEEQTPLKLIEAARPDVLIKGADYAEDEVVGGKEVRGWGGEVRLAQIVEGYSTTAAIAKMTRKADR</sequence>
<evidence type="ECO:0000256" key="12">
    <source>
        <dbReference type="HAMAP-Rule" id="MF_01603"/>
    </source>
</evidence>
<dbReference type="InterPro" id="IPR014729">
    <property type="entry name" value="Rossmann-like_a/b/a_fold"/>
</dbReference>
<evidence type="ECO:0000256" key="6">
    <source>
        <dbReference type="ARBA" id="ARBA00022741"/>
    </source>
</evidence>
<dbReference type="CDD" id="cd01172">
    <property type="entry name" value="RfaE_like"/>
    <property type="match status" value="1"/>
</dbReference>
<dbReference type="Pfam" id="PF00294">
    <property type="entry name" value="PfkB"/>
    <property type="match status" value="1"/>
</dbReference>
<evidence type="ECO:0000256" key="11">
    <source>
        <dbReference type="ARBA" id="ARBA00047428"/>
    </source>
</evidence>
<comment type="caution">
    <text evidence="15">The sequence shown here is derived from an EMBL/GenBank/DDBJ whole genome shotgun (WGS) entry which is preliminary data.</text>
</comment>
<dbReference type="UniPathway" id="UPA00356">
    <property type="reaction ID" value="UER00437"/>
</dbReference>
<evidence type="ECO:0000256" key="9">
    <source>
        <dbReference type="ARBA" id="ARBA00023268"/>
    </source>
</evidence>
<dbReference type="HAMAP" id="MF_01603">
    <property type="entry name" value="HldE"/>
    <property type="match status" value="1"/>
</dbReference>
<keyword evidence="4 12" id="KW-0808">Transferase</keyword>
<dbReference type="RefSeq" id="WP_111529033.1">
    <property type="nucleotide sequence ID" value="NZ_JBHRSG010000003.1"/>
</dbReference>
<evidence type="ECO:0000313" key="15">
    <source>
        <dbReference type="EMBL" id="RAK55285.1"/>
    </source>
</evidence>
<evidence type="ECO:0000259" key="14">
    <source>
        <dbReference type="Pfam" id="PF01467"/>
    </source>
</evidence>
<dbReference type="InterPro" id="IPR011914">
    <property type="entry name" value="RfaE_dom_II"/>
</dbReference>
<comment type="pathway">
    <text evidence="3">Bacterial outer membrane biogenesis; LPS core biosynthesis.</text>
</comment>
<comment type="pathway">
    <text evidence="12">Nucleotide-sugar biosynthesis; ADP-L-glycero-beta-D-manno-heptose biosynthesis; ADP-L-glycero-beta-D-manno-heptose from D-glycero-beta-D-manno-heptose 7-phosphate: step 3/4.</text>
</comment>
<evidence type="ECO:0000256" key="4">
    <source>
        <dbReference type="ARBA" id="ARBA00022679"/>
    </source>
</evidence>
<evidence type="ECO:0000256" key="1">
    <source>
        <dbReference type="ARBA" id="ARBA00002319"/>
    </source>
</evidence>
<dbReference type="GO" id="GO:0009244">
    <property type="term" value="P:lipopolysaccharide core region biosynthetic process"/>
    <property type="evidence" value="ECO:0007669"/>
    <property type="project" value="UniProtKB-UniPathway"/>
</dbReference>
<dbReference type="NCBIfam" id="TIGR00125">
    <property type="entry name" value="cyt_tran_rel"/>
    <property type="match status" value="1"/>
</dbReference>
<dbReference type="GO" id="GO:0033785">
    <property type="term" value="F:heptose 7-phosphate kinase activity"/>
    <property type="evidence" value="ECO:0007669"/>
    <property type="project" value="UniProtKB-UniRule"/>
</dbReference>
<evidence type="ECO:0000256" key="3">
    <source>
        <dbReference type="ARBA" id="ARBA00004713"/>
    </source>
</evidence>
<feature type="region of interest" description="Ribokinase" evidence="12">
    <location>
        <begin position="1"/>
        <end position="329"/>
    </location>
</feature>
<dbReference type="PROSITE" id="PS00583">
    <property type="entry name" value="PFKB_KINASES_1"/>
    <property type="match status" value="1"/>
</dbReference>
<keyword evidence="5 12" id="KW-0548">Nucleotidyltransferase</keyword>
<dbReference type="SUPFAM" id="SSF52374">
    <property type="entry name" value="Nucleotidylyl transferase"/>
    <property type="match status" value="1"/>
</dbReference>
<feature type="active site" evidence="12">
    <location>
        <position position="275"/>
    </location>
</feature>
<dbReference type="GO" id="GO:0016773">
    <property type="term" value="F:phosphotransferase activity, alcohol group as acceptor"/>
    <property type="evidence" value="ECO:0007669"/>
    <property type="project" value="InterPro"/>
</dbReference>
<dbReference type="GO" id="GO:0005829">
    <property type="term" value="C:cytosol"/>
    <property type="evidence" value="ECO:0007669"/>
    <property type="project" value="TreeGrafter"/>
</dbReference>
<protein>
    <recommendedName>
        <fullName evidence="12">Bifunctional protein HldE</fullName>
    </recommendedName>
    <domain>
        <recommendedName>
            <fullName evidence="12">D-beta-D-heptose 7-phosphate kinase</fullName>
            <ecNumber evidence="12">2.7.1.167</ecNumber>
        </recommendedName>
        <alternativeName>
            <fullName evidence="12">D-beta-D-heptose 7-phosphotransferase</fullName>
        </alternativeName>
        <alternativeName>
            <fullName evidence="12">D-glycero-beta-D-manno-heptose-7-phosphate kinase</fullName>
        </alternativeName>
    </domain>
    <domain>
        <recommendedName>
            <fullName evidence="12">D-beta-D-heptose 1-phosphate adenylyltransferase</fullName>
            <ecNumber evidence="12">2.7.7.70</ecNumber>
        </recommendedName>
        <alternativeName>
            <fullName evidence="12">D-glycero-beta-D-manno-heptose 1-phosphate adenylyltransferase</fullName>
        </alternativeName>
    </domain>
</protein>
<dbReference type="InterPro" id="IPR002173">
    <property type="entry name" value="Carboh/pur_kinase_PfkB_CS"/>
</dbReference>
<feature type="binding site" evidence="12">
    <location>
        <begin position="205"/>
        <end position="208"/>
    </location>
    <ligand>
        <name>ATP</name>
        <dbReference type="ChEBI" id="CHEBI:30616"/>
    </ligand>
</feature>
<keyword evidence="6 12" id="KW-0547">Nucleotide-binding</keyword>
<feature type="domain" description="Cytidyltransferase-like" evidence="14">
    <location>
        <begin position="357"/>
        <end position="472"/>
    </location>
</feature>
<keyword evidence="16" id="KW-1185">Reference proteome</keyword>
<dbReference type="Pfam" id="PF01467">
    <property type="entry name" value="CTP_transf_like"/>
    <property type="match status" value="1"/>
</dbReference>
<dbReference type="Proteomes" id="UP000249254">
    <property type="component" value="Unassembled WGS sequence"/>
</dbReference>
<comment type="subunit">
    <text evidence="12">Homodimer.</text>
</comment>
<evidence type="ECO:0000256" key="8">
    <source>
        <dbReference type="ARBA" id="ARBA00022840"/>
    </source>
</evidence>
<dbReference type="OrthoDB" id="9802794at2"/>
<comment type="catalytic activity">
    <reaction evidence="12">
        <text>D-glycero-beta-D-manno-heptose 7-phosphate + ATP = D-glycero-beta-D-manno-heptose 1,7-bisphosphate + ADP + H(+)</text>
        <dbReference type="Rhea" id="RHEA:27473"/>
        <dbReference type="ChEBI" id="CHEBI:15378"/>
        <dbReference type="ChEBI" id="CHEBI:30616"/>
        <dbReference type="ChEBI" id="CHEBI:60204"/>
        <dbReference type="ChEBI" id="CHEBI:60208"/>
        <dbReference type="ChEBI" id="CHEBI:456216"/>
        <dbReference type="EC" id="2.7.1.167"/>
    </reaction>
</comment>
<keyword evidence="8 12" id="KW-0067">ATP-binding</keyword>
<reference evidence="16" key="1">
    <citation type="submission" date="2018-05" db="EMBL/GenBank/DDBJ databases">
        <authorList>
            <person name="Li X."/>
        </authorList>
    </citation>
    <scope>NUCLEOTIDE SEQUENCE [LARGE SCALE GENOMIC DNA]</scope>
    <source>
        <strain evidence="16">LX32</strain>
    </source>
</reference>
<dbReference type="Gene3D" id="3.40.50.620">
    <property type="entry name" value="HUPs"/>
    <property type="match status" value="1"/>
</dbReference>
<dbReference type="AlphaFoldDB" id="A0A328ALN9"/>
<proteinExistence type="inferred from homology"/>
<comment type="similarity">
    <text evidence="12">In the C-terminal section; belongs to the cytidylyltransferase family.</text>
</comment>
<comment type="similarity">
    <text evidence="12">In the N-terminal section; belongs to the carbohydrate kinase PfkB family.</text>
</comment>
<comment type="pathway">
    <text evidence="12">Nucleotide-sugar biosynthesis; ADP-L-glycero-beta-D-manno-heptose biosynthesis; ADP-L-glycero-beta-D-manno-heptose from D-glycero-beta-D-manno-heptose 7-phosphate: step 1/4.</text>
</comment>
<dbReference type="EC" id="2.7.1.167" evidence="12"/>
<evidence type="ECO:0000256" key="10">
    <source>
        <dbReference type="ARBA" id="ARBA00023277"/>
    </source>
</evidence>
<comment type="catalytic activity">
    <reaction evidence="11 12">
        <text>D-glycero-beta-D-manno-heptose 1-phosphate + ATP + H(+) = ADP-D-glycero-beta-D-manno-heptose + diphosphate</text>
        <dbReference type="Rhea" id="RHEA:27465"/>
        <dbReference type="ChEBI" id="CHEBI:15378"/>
        <dbReference type="ChEBI" id="CHEBI:30616"/>
        <dbReference type="ChEBI" id="CHEBI:33019"/>
        <dbReference type="ChEBI" id="CHEBI:59967"/>
        <dbReference type="ChEBI" id="CHEBI:61593"/>
        <dbReference type="EC" id="2.7.7.70"/>
    </reaction>
</comment>
<keyword evidence="9 12" id="KW-0511">Multifunctional enzyme</keyword>
<dbReference type="EC" id="2.7.7.70" evidence="12"/>
<dbReference type="InterPro" id="IPR011913">
    <property type="entry name" value="RfaE_dom_I"/>
</dbReference>
<dbReference type="GO" id="GO:0005524">
    <property type="term" value="F:ATP binding"/>
    <property type="evidence" value="ECO:0007669"/>
    <property type="project" value="UniProtKB-UniRule"/>
</dbReference>
<dbReference type="Gene3D" id="3.40.1190.20">
    <property type="match status" value="1"/>
</dbReference>
<comment type="function">
    <text evidence="1 12">Catalyzes the phosphorylation of D-glycero-D-manno-heptose 7-phosphate at the C-1 position to selectively form D-glycero-beta-D-manno-heptose-1,7-bisphosphate.</text>
</comment>
<feature type="region of interest" description="Cytidylyltransferase" evidence="12">
    <location>
        <begin position="357"/>
        <end position="490"/>
    </location>
</feature>
<dbReference type="InterPro" id="IPR023030">
    <property type="entry name" value="Bifunc_HldE"/>
</dbReference>
<dbReference type="PANTHER" id="PTHR46969:SF1">
    <property type="entry name" value="BIFUNCTIONAL PROTEIN HLDE"/>
    <property type="match status" value="1"/>
</dbReference>
<dbReference type="SUPFAM" id="SSF53613">
    <property type="entry name" value="Ribokinase-like"/>
    <property type="match status" value="1"/>
</dbReference>
<keyword evidence="7 12" id="KW-0418">Kinase</keyword>
<organism evidence="15 16">
    <name type="scientific">Phenylobacterium soli</name>
    <dbReference type="NCBI Taxonomy" id="2170551"/>
    <lineage>
        <taxon>Bacteria</taxon>
        <taxon>Pseudomonadati</taxon>
        <taxon>Pseudomonadota</taxon>
        <taxon>Alphaproteobacteria</taxon>
        <taxon>Caulobacterales</taxon>
        <taxon>Caulobacteraceae</taxon>
        <taxon>Phenylobacterium</taxon>
    </lineage>
</organism>
<dbReference type="EMBL" id="QFYQ01000001">
    <property type="protein sequence ID" value="RAK55285.1"/>
    <property type="molecule type" value="Genomic_DNA"/>
</dbReference>
<evidence type="ECO:0000256" key="5">
    <source>
        <dbReference type="ARBA" id="ARBA00022695"/>
    </source>
</evidence>
<feature type="domain" description="Carbohydrate kinase PfkB" evidence="13">
    <location>
        <begin position="17"/>
        <end position="316"/>
    </location>
</feature>
<evidence type="ECO:0000256" key="2">
    <source>
        <dbReference type="ARBA" id="ARBA00003753"/>
    </source>
</evidence>
<evidence type="ECO:0000256" key="7">
    <source>
        <dbReference type="ARBA" id="ARBA00022777"/>
    </source>
</evidence>
<name>A0A328ALN9_9CAUL</name>
<dbReference type="PANTHER" id="PTHR46969">
    <property type="entry name" value="BIFUNCTIONAL PROTEIN HLDE"/>
    <property type="match status" value="1"/>
</dbReference>